<keyword evidence="4" id="KW-1185">Reference proteome</keyword>
<comment type="caution">
    <text evidence="3">The sequence shown here is derived from an EMBL/GenBank/DDBJ whole genome shotgun (WGS) entry which is preliminary data.</text>
</comment>
<gene>
    <name evidence="3" type="ORF">CVT24_011244</name>
</gene>
<feature type="chain" id="PRO_5019479433" evidence="2">
    <location>
        <begin position="19"/>
        <end position="94"/>
    </location>
</feature>
<feature type="region of interest" description="Disordered" evidence="1">
    <location>
        <begin position="28"/>
        <end position="52"/>
    </location>
</feature>
<dbReference type="Proteomes" id="UP000284842">
    <property type="component" value="Unassembled WGS sequence"/>
</dbReference>
<keyword evidence="2" id="KW-0732">Signal</keyword>
<organism evidence="3 4">
    <name type="scientific">Panaeolus cyanescens</name>
    <dbReference type="NCBI Taxonomy" id="181874"/>
    <lineage>
        <taxon>Eukaryota</taxon>
        <taxon>Fungi</taxon>
        <taxon>Dikarya</taxon>
        <taxon>Basidiomycota</taxon>
        <taxon>Agaricomycotina</taxon>
        <taxon>Agaricomycetes</taxon>
        <taxon>Agaricomycetidae</taxon>
        <taxon>Agaricales</taxon>
        <taxon>Agaricineae</taxon>
        <taxon>Galeropsidaceae</taxon>
        <taxon>Panaeolus</taxon>
    </lineage>
</organism>
<feature type="signal peptide" evidence="2">
    <location>
        <begin position="1"/>
        <end position="18"/>
    </location>
</feature>
<proteinExistence type="predicted"/>
<evidence type="ECO:0000313" key="3">
    <source>
        <dbReference type="EMBL" id="PPR02110.1"/>
    </source>
</evidence>
<dbReference type="AlphaFoldDB" id="A0A409YGH6"/>
<evidence type="ECO:0000313" key="4">
    <source>
        <dbReference type="Proteomes" id="UP000284842"/>
    </source>
</evidence>
<evidence type="ECO:0000256" key="2">
    <source>
        <dbReference type="SAM" id="SignalP"/>
    </source>
</evidence>
<name>A0A409YGH6_9AGAR</name>
<evidence type="ECO:0000256" key="1">
    <source>
        <dbReference type="SAM" id="MobiDB-lite"/>
    </source>
</evidence>
<accession>A0A409YGH6</accession>
<protein>
    <submittedName>
        <fullName evidence="3">Uncharacterized protein</fullName>
    </submittedName>
</protein>
<sequence>MQFKFALISLITVVGVSAVAIPDNASPLLDSHSAPAVPPSPSAAVGPPLDVSPLSEAQLGGAASLEMELSGLNQLQPKRDLDNNFVHPSCTQSQ</sequence>
<reference evidence="3 4" key="1">
    <citation type="journal article" date="2018" name="Evol. Lett.">
        <title>Horizontal gene cluster transfer increased hallucinogenic mushroom diversity.</title>
        <authorList>
            <person name="Reynolds H.T."/>
            <person name="Vijayakumar V."/>
            <person name="Gluck-Thaler E."/>
            <person name="Korotkin H.B."/>
            <person name="Matheny P.B."/>
            <person name="Slot J.C."/>
        </authorList>
    </citation>
    <scope>NUCLEOTIDE SEQUENCE [LARGE SCALE GENOMIC DNA]</scope>
    <source>
        <strain evidence="3 4">2629</strain>
    </source>
</reference>
<dbReference type="EMBL" id="NHTK01001190">
    <property type="protein sequence ID" value="PPR02110.1"/>
    <property type="molecule type" value="Genomic_DNA"/>
</dbReference>
<dbReference type="InParanoid" id="A0A409YGH6"/>